<dbReference type="Proteomes" id="UP001519287">
    <property type="component" value="Unassembled WGS sequence"/>
</dbReference>
<dbReference type="InterPro" id="IPR018060">
    <property type="entry name" value="HTH_AraC"/>
</dbReference>
<dbReference type="PANTHER" id="PTHR42713">
    <property type="entry name" value="HISTIDINE KINASE-RELATED"/>
    <property type="match status" value="1"/>
</dbReference>
<evidence type="ECO:0000313" key="12">
    <source>
        <dbReference type="Proteomes" id="UP001519287"/>
    </source>
</evidence>
<feature type="modified residue" description="4-aspartylphosphate" evidence="8">
    <location>
        <position position="57"/>
    </location>
</feature>
<dbReference type="InterPro" id="IPR020449">
    <property type="entry name" value="Tscrpt_reg_AraC-type_HTH"/>
</dbReference>
<keyword evidence="7" id="KW-0804">Transcription</keyword>
<organism evidence="11 12">
    <name type="scientific">Paenibacillus eucommiae</name>
    <dbReference type="NCBI Taxonomy" id="1355755"/>
    <lineage>
        <taxon>Bacteria</taxon>
        <taxon>Bacillati</taxon>
        <taxon>Bacillota</taxon>
        <taxon>Bacilli</taxon>
        <taxon>Bacillales</taxon>
        <taxon>Paenibacillaceae</taxon>
        <taxon>Paenibacillus</taxon>
    </lineage>
</organism>
<accession>A0ABS4J1W0</accession>
<dbReference type="InterPro" id="IPR018062">
    <property type="entry name" value="HTH_AraC-typ_CS"/>
</dbReference>
<evidence type="ECO:0000256" key="8">
    <source>
        <dbReference type="PROSITE-ProRule" id="PRU00169"/>
    </source>
</evidence>
<dbReference type="PRINTS" id="PR00032">
    <property type="entry name" value="HTHARAC"/>
</dbReference>
<evidence type="ECO:0000259" key="10">
    <source>
        <dbReference type="PROSITE" id="PS50110"/>
    </source>
</evidence>
<comment type="subcellular location">
    <subcellularLocation>
        <location evidence="1">Cytoplasm</location>
    </subcellularLocation>
</comment>
<dbReference type="InterPro" id="IPR009057">
    <property type="entry name" value="Homeodomain-like_sf"/>
</dbReference>
<evidence type="ECO:0000256" key="7">
    <source>
        <dbReference type="ARBA" id="ARBA00023163"/>
    </source>
</evidence>
<evidence type="ECO:0000259" key="9">
    <source>
        <dbReference type="PROSITE" id="PS01124"/>
    </source>
</evidence>
<dbReference type="Gene3D" id="1.10.10.60">
    <property type="entry name" value="Homeodomain-like"/>
    <property type="match status" value="2"/>
</dbReference>
<dbReference type="EMBL" id="JAGGLB010000021">
    <property type="protein sequence ID" value="MBP1993807.1"/>
    <property type="molecule type" value="Genomic_DNA"/>
</dbReference>
<dbReference type="Pfam" id="PF12833">
    <property type="entry name" value="HTH_18"/>
    <property type="match status" value="1"/>
</dbReference>
<proteinExistence type="predicted"/>
<keyword evidence="3 8" id="KW-0597">Phosphoprotein</keyword>
<reference evidence="11 12" key="1">
    <citation type="submission" date="2021-03" db="EMBL/GenBank/DDBJ databases">
        <title>Genomic Encyclopedia of Type Strains, Phase IV (KMG-IV): sequencing the most valuable type-strain genomes for metagenomic binning, comparative biology and taxonomic classification.</title>
        <authorList>
            <person name="Goeker M."/>
        </authorList>
    </citation>
    <scope>NUCLEOTIDE SEQUENCE [LARGE SCALE GENOMIC DNA]</scope>
    <source>
        <strain evidence="11 12">DSM 26048</strain>
    </source>
</reference>
<evidence type="ECO:0000256" key="3">
    <source>
        <dbReference type="ARBA" id="ARBA00022553"/>
    </source>
</evidence>
<protein>
    <submittedName>
        <fullName evidence="11">YesN/AraC family two-component response regulator</fullName>
    </submittedName>
</protein>
<evidence type="ECO:0000313" key="11">
    <source>
        <dbReference type="EMBL" id="MBP1993807.1"/>
    </source>
</evidence>
<dbReference type="SUPFAM" id="SSF46689">
    <property type="entry name" value="Homeodomain-like"/>
    <property type="match status" value="2"/>
</dbReference>
<dbReference type="SMART" id="SM00342">
    <property type="entry name" value="HTH_ARAC"/>
    <property type="match status" value="1"/>
</dbReference>
<comment type="caution">
    <text evidence="11">The sequence shown here is derived from an EMBL/GenBank/DDBJ whole genome shotgun (WGS) entry which is preliminary data.</text>
</comment>
<dbReference type="CDD" id="cd17536">
    <property type="entry name" value="REC_YesN-like"/>
    <property type="match status" value="1"/>
</dbReference>
<gene>
    <name evidence="11" type="ORF">J2Z66_005433</name>
</gene>
<keyword evidence="2" id="KW-0963">Cytoplasm</keyword>
<evidence type="ECO:0000256" key="2">
    <source>
        <dbReference type="ARBA" id="ARBA00022490"/>
    </source>
</evidence>
<dbReference type="SUPFAM" id="SSF52172">
    <property type="entry name" value="CheY-like"/>
    <property type="match status" value="1"/>
</dbReference>
<keyword evidence="6" id="KW-0238">DNA-binding</keyword>
<evidence type="ECO:0000256" key="5">
    <source>
        <dbReference type="ARBA" id="ARBA00023015"/>
    </source>
</evidence>
<evidence type="ECO:0000256" key="1">
    <source>
        <dbReference type="ARBA" id="ARBA00004496"/>
    </source>
</evidence>
<keyword evidence="4" id="KW-0902">Two-component regulatory system</keyword>
<feature type="domain" description="Response regulatory" evidence="10">
    <location>
        <begin position="2"/>
        <end position="122"/>
    </location>
</feature>
<name>A0ABS4J1W0_9BACL</name>
<dbReference type="RefSeq" id="WP_209975683.1">
    <property type="nucleotide sequence ID" value="NZ_JAGGLB010000021.1"/>
</dbReference>
<feature type="domain" description="HTH araC/xylS-type" evidence="9">
    <location>
        <begin position="155"/>
        <end position="254"/>
    </location>
</feature>
<dbReference type="InterPro" id="IPR051552">
    <property type="entry name" value="HptR"/>
</dbReference>
<dbReference type="Pfam" id="PF00072">
    <property type="entry name" value="Response_reg"/>
    <property type="match status" value="1"/>
</dbReference>
<dbReference type="SMART" id="SM00448">
    <property type="entry name" value="REC"/>
    <property type="match status" value="1"/>
</dbReference>
<dbReference type="InterPro" id="IPR001789">
    <property type="entry name" value="Sig_transdc_resp-reg_receiver"/>
</dbReference>
<evidence type="ECO:0000256" key="6">
    <source>
        <dbReference type="ARBA" id="ARBA00023125"/>
    </source>
</evidence>
<dbReference type="PROSITE" id="PS01124">
    <property type="entry name" value="HTH_ARAC_FAMILY_2"/>
    <property type="match status" value="1"/>
</dbReference>
<dbReference type="InterPro" id="IPR011006">
    <property type="entry name" value="CheY-like_superfamily"/>
</dbReference>
<keyword evidence="12" id="KW-1185">Reference proteome</keyword>
<keyword evidence="5" id="KW-0805">Transcription regulation</keyword>
<dbReference type="PROSITE" id="PS00041">
    <property type="entry name" value="HTH_ARAC_FAMILY_1"/>
    <property type="match status" value="1"/>
</dbReference>
<sequence length="261" mass="29687">MKLMIVDDEPIILTGLNHMIRNSGLQISEVVTAADGEEAIAKLDACGSFRPDLIITDIHMPEMNGLELIEYMREKQLCRHFVILTGYDEFEYARRAIKNQVIDYLLKPINKQELFSILTRVAGEIKQAAVLPAITVSKDAMHKSAEPSSLSQSIKKTIQYIETNYHLDLTLDDAAGYVNLHPNYVSALFKKETGLSYLTYLNSYRVQKAQESMIKHPDKSLTEIAESVGFMNPRQFYKVFKKFTGFTPGHFRSQWTDSALQ</sequence>
<dbReference type="PANTHER" id="PTHR42713:SF3">
    <property type="entry name" value="TRANSCRIPTIONAL REGULATORY PROTEIN HPTR"/>
    <property type="match status" value="1"/>
</dbReference>
<dbReference type="Gene3D" id="3.40.50.2300">
    <property type="match status" value="1"/>
</dbReference>
<evidence type="ECO:0000256" key="4">
    <source>
        <dbReference type="ARBA" id="ARBA00023012"/>
    </source>
</evidence>
<dbReference type="PROSITE" id="PS50110">
    <property type="entry name" value="RESPONSE_REGULATORY"/>
    <property type="match status" value="1"/>
</dbReference>